<dbReference type="SUPFAM" id="SSF54427">
    <property type="entry name" value="NTF2-like"/>
    <property type="match status" value="1"/>
</dbReference>
<comment type="caution">
    <text evidence="1">The sequence shown here is derived from an EMBL/GenBank/DDBJ whole genome shotgun (WGS) entry which is preliminary data.</text>
</comment>
<dbReference type="GO" id="GO:0030638">
    <property type="term" value="P:polyketide metabolic process"/>
    <property type="evidence" value="ECO:0007669"/>
    <property type="project" value="InterPro"/>
</dbReference>
<organism evidence="1 2">
    <name type="scientific">Nocardioides panaciterrulae</name>
    <dbReference type="NCBI Taxonomy" id="661492"/>
    <lineage>
        <taxon>Bacteria</taxon>
        <taxon>Bacillati</taxon>
        <taxon>Actinomycetota</taxon>
        <taxon>Actinomycetes</taxon>
        <taxon>Propionibacteriales</taxon>
        <taxon>Nocardioidaceae</taxon>
        <taxon>Nocardioides</taxon>
    </lineage>
</organism>
<accession>A0A7Y9E3D6</accession>
<proteinExistence type="predicted"/>
<sequence length="150" mass="16527">MPSNAEIARDLYLSWNERDFDRAAEMVKPDSEIIVVGTGEKFIGPDGVRRYDSNWAEGFPDGEITVDNILDAGDCVVVEFTGRGTHTGTLPTSMGPIPPTGRQLTLSLCDVLEFQEGKVKRQRSYFDTGSMMMQLGLLPEQAEAAQEAPR</sequence>
<dbReference type="InterPro" id="IPR009959">
    <property type="entry name" value="Cyclase_SnoaL-like"/>
</dbReference>
<dbReference type="Gene3D" id="3.10.450.50">
    <property type="match status" value="1"/>
</dbReference>
<gene>
    <name evidence="1" type="ORF">BJZ21_000566</name>
</gene>
<evidence type="ECO:0000313" key="2">
    <source>
        <dbReference type="Proteomes" id="UP000535511"/>
    </source>
</evidence>
<dbReference type="Proteomes" id="UP000535511">
    <property type="component" value="Unassembled WGS sequence"/>
</dbReference>
<dbReference type="RefSeq" id="WP_179662365.1">
    <property type="nucleotide sequence ID" value="NZ_JACCBG010000001.1"/>
</dbReference>
<dbReference type="Pfam" id="PF07366">
    <property type="entry name" value="SnoaL"/>
    <property type="match status" value="1"/>
</dbReference>
<dbReference type="PANTHER" id="PTHR38436">
    <property type="entry name" value="POLYKETIDE CYCLASE SNOAL-LIKE DOMAIN"/>
    <property type="match status" value="1"/>
</dbReference>
<dbReference type="AlphaFoldDB" id="A0A7Y9E3D6"/>
<protein>
    <submittedName>
        <fullName evidence="1">Putative ester cyclase</fullName>
    </submittedName>
</protein>
<reference evidence="1 2" key="1">
    <citation type="submission" date="2020-07" db="EMBL/GenBank/DDBJ databases">
        <title>Sequencing the genomes of 1000 actinobacteria strains.</title>
        <authorList>
            <person name="Klenk H.-P."/>
        </authorList>
    </citation>
    <scope>NUCLEOTIDE SEQUENCE [LARGE SCALE GENOMIC DNA]</scope>
    <source>
        <strain evidence="1 2">DSM 21350</strain>
    </source>
</reference>
<dbReference type="InterPro" id="IPR032710">
    <property type="entry name" value="NTF2-like_dom_sf"/>
</dbReference>
<keyword evidence="2" id="KW-1185">Reference proteome</keyword>
<dbReference type="EMBL" id="JACCBG010000001">
    <property type="protein sequence ID" value="NYD40483.1"/>
    <property type="molecule type" value="Genomic_DNA"/>
</dbReference>
<name>A0A7Y9E3D6_9ACTN</name>
<dbReference type="PANTHER" id="PTHR38436:SF1">
    <property type="entry name" value="ESTER CYCLASE"/>
    <property type="match status" value="1"/>
</dbReference>
<evidence type="ECO:0000313" key="1">
    <source>
        <dbReference type="EMBL" id="NYD40483.1"/>
    </source>
</evidence>